<dbReference type="OrthoDB" id="10262308at2759"/>
<accession>A0A1R1PQH4</accession>
<dbReference type="AlphaFoldDB" id="A0A1R1PQH4"/>
<dbReference type="GO" id="GO:0005730">
    <property type="term" value="C:nucleolus"/>
    <property type="evidence" value="ECO:0007669"/>
    <property type="project" value="TreeGrafter"/>
</dbReference>
<dbReference type="InterPro" id="IPR040637">
    <property type="entry name" value="Ribosomal_uL10-like_insert"/>
</dbReference>
<dbReference type="GO" id="GO:0030687">
    <property type="term" value="C:preribosome, large subunit precursor"/>
    <property type="evidence" value="ECO:0007669"/>
    <property type="project" value="TreeGrafter"/>
</dbReference>
<dbReference type="Gene3D" id="3.90.105.20">
    <property type="match status" value="1"/>
</dbReference>
<sequence>MAKAFGSSATDEARLNLHKLSKKLVGDVGVLFTNRSVEDIKQLVSQYHQLDYARAGVVATQSVHLPAGELVKYPVEDNEVFPPNMEPQLRKLGIPTCLKKGKVVIEQPYVICDEGQTLNPNQAQLLKLFNVALADFQIKLLCYWNNDTLVDSF</sequence>
<dbReference type="InterPro" id="IPR043141">
    <property type="entry name" value="Ribosomal_uL10-like_sf"/>
</dbReference>
<dbReference type="GO" id="GO:0042273">
    <property type="term" value="P:ribosomal large subunit biogenesis"/>
    <property type="evidence" value="ECO:0007669"/>
    <property type="project" value="TreeGrafter"/>
</dbReference>
<evidence type="ECO:0000256" key="1">
    <source>
        <dbReference type="ARBA" id="ARBA00008889"/>
    </source>
</evidence>
<dbReference type="EMBL" id="LSSK01000483">
    <property type="protein sequence ID" value="OMH83191.1"/>
    <property type="molecule type" value="Genomic_DNA"/>
</dbReference>
<dbReference type="FunFam" id="3.90.105.20:FF:000003">
    <property type="entry name" value="Ribosome assembly factor mrt4"/>
    <property type="match status" value="1"/>
</dbReference>
<feature type="domain" description="Large ribosomal subunit protein uL10-like insertion" evidence="2">
    <location>
        <begin position="53"/>
        <end position="131"/>
    </location>
</feature>
<dbReference type="PANTHER" id="PTHR45841">
    <property type="entry name" value="MRNA TURNOVER PROTEIN 4 MRTO4"/>
    <property type="match status" value="1"/>
</dbReference>
<comment type="caution">
    <text evidence="3">The sequence shown here is derived from an EMBL/GenBank/DDBJ whole genome shotgun (WGS) entry which is preliminary data.</text>
</comment>
<evidence type="ECO:0000313" key="4">
    <source>
        <dbReference type="Proteomes" id="UP000188320"/>
    </source>
</evidence>
<name>A0A1R1PQH4_ZANCU</name>
<reference evidence="4" key="1">
    <citation type="submission" date="2017-01" db="EMBL/GenBank/DDBJ databases">
        <authorList>
            <person name="Wang Y."/>
            <person name="White M."/>
            <person name="Kvist S."/>
            <person name="Moncalvo J.-M."/>
        </authorList>
    </citation>
    <scope>NUCLEOTIDE SEQUENCE [LARGE SCALE GENOMIC DNA]</scope>
    <source>
        <strain evidence="4">COL-18-3</strain>
    </source>
</reference>
<gene>
    <name evidence="3" type="ORF">AX774_g3304</name>
</gene>
<protein>
    <submittedName>
        <fullName evidence="3">mRNA turnover protein-like protein</fullName>
    </submittedName>
</protein>
<keyword evidence="4" id="KW-1185">Reference proteome</keyword>
<dbReference type="GO" id="GO:0000956">
    <property type="term" value="P:nuclear-transcribed mRNA catabolic process"/>
    <property type="evidence" value="ECO:0007669"/>
    <property type="project" value="TreeGrafter"/>
</dbReference>
<evidence type="ECO:0000259" key="2">
    <source>
        <dbReference type="Pfam" id="PF17777"/>
    </source>
</evidence>
<dbReference type="Pfam" id="PF17777">
    <property type="entry name" value="RL10P_insert"/>
    <property type="match status" value="1"/>
</dbReference>
<evidence type="ECO:0000313" key="3">
    <source>
        <dbReference type="EMBL" id="OMH83191.1"/>
    </source>
</evidence>
<dbReference type="InterPro" id="IPR043164">
    <property type="entry name" value="Ribosomal_uL10-like_insert_sf"/>
</dbReference>
<comment type="similarity">
    <text evidence="1">Belongs to the universal ribosomal protein uL10 family.</text>
</comment>
<dbReference type="InterPro" id="IPR051742">
    <property type="entry name" value="Ribosome_Assembly_uL10"/>
</dbReference>
<organism evidence="3 4">
    <name type="scientific">Zancudomyces culisetae</name>
    <name type="common">Gut fungus</name>
    <name type="synonym">Smittium culisetae</name>
    <dbReference type="NCBI Taxonomy" id="1213189"/>
    <lineage>
        <taxon>Eukaryota</taxon>
        <taxon>Fungi</taxon>
        <taxon>Fungi incertae sedis</taxon>
        <taxon>Zoopagomycota</taxon>
        <taxon>Kickxellomycotina</taxon>
        <taxon>Harpellomycetes</taxon>
        <taxon>Harpellales</taxon>
        <taxon>Legeriomycetaceae</taxon>
        <taxon>Zancudomyces</taxon>
    </lineage>
</organism>
<dbReference type="GO" id="GO:0003723">
    <property type="term" value="F:RNA binding"/>
    <property type="evidence" value="ECO:0007669"/>
    <property type="project" value="TreeGrafter"/>
</dbReference>
<dbReference type="Proteomes" id="UP000188320">
    <property type="component" value="Unassembled WGS sequence"/>
</dbReference>
<proteinExistence type="inferred from homology"/>
<dbReference type="Gene3D" id="3.30.70.1730">
    <property type="match status" value="1"/>
</dbReference>
<dbReference type="PANTHER" id="PTHR45841:SF1">
    <property type="entry name" value="MRNA TURNOVER PROTEIN 4 HOMOLOG"/>
    <property type="match status" value="1"/>
</dbReference>
<dbReference type="GO" id="GO:0006364">
    <property type="term" value="P:rRNA processing"/>
    <property type="evidence" value="ECO:0007669"/>
    <property type="project" value="TreeGrafter"/>
</dbReference>